<dbReference type="Pfam" id="PF00317">
    <property type="entry name" value="Ribonuc_red_lgN"/>
    <property type="match status" value="1"/>
</dbReference>
<feature type="compositionally biased region" description="Polar residues" evidence="8">
    <location>
        <begin position="1"/>
        <end position="25"/>
    </location>
</feature>
<evidence type="ECO:0000256" key="1">
    <source>
        <dbReference type="ARBA" id="ARBA00010406"/>
    </source>
</evidence>
<evidence type="ECO:0000256" key="2">
    <source>
        <dbReference type="ARBA" id="ARBA00022533"/>
    </source>
</evidence>
<keyword evidence="11" id="KW-1185">Reference proteome</keyword>
<dbReference type="Proteomes" id="UP000683401">
    <property type="component" value="Chromosome"/>
</dbReference>
<comment type="function">
    <text evidence="7">Provides the precursors necessary for DNA synthesis. Catalyzes the biosynthesis of deoxyribonucleotides from the corresponding ribonucleotides.</text>
</comment>
<feature type="region of interest" description="Disordered" evidence="8">
    <location>
        <begin position="1"/>
        <end position="27"/>
    </location>
</feature>
<keyword evidence="2" id="KW-0021">Allosteric enzyme</keyword>
<reference evidence="11" key="1">
    <citation type="submission" date="2021-06" db="EMBL/GenBank/DDBJ databases">
        <title>Identification of Pseudomonas cichorii causing bacterial leaf black spot of flue-cured tobacco, a new disease in China.</title>
        <authorList>
            <person name="Lu C.-H."/>
        </authorList>
    </citation>
    <scope>NUCLEOTIDE SEQUENCE [LARGE SCALE GENOMIC DNA]</scope>
    <source>
        <strain evidence="11">LJ2</strain>
    </source>
</reference>
<organism evidence="10 11">
    <name type="scientific">Pseudomonas lijiangensis</name>
    <dbReference type="NCBI Taxonomy" id="2995658"/>
    <lineage>
        <taxon>Bacteria</taxon>
        <taxon>Pseudomonadati</taxon>
        <taxon>Pseudomonadota</taxon>
        <taxon>Gammaproteobacteria</taxon>
        <taxon>Pseudomonadales</taxon>
        <taxon>Pseudomonadaceae</taxon>
        <taxon>Pseudomonas</taxon>
    </lineage>
</organism>
<dbReference type="InterPro" id="IPR039718">
    <property type="entry name" value="Rrm1"/>
</dbReference>
<dbReference type="InterPro" id="IPR000788">
    <property type="entry name" value="RNR_lg_C"/>
</dbReference>
<accession>A0ABX8HMU5</accession>
<keyword evidence="7" id="KW-0560">Oxidoreductase</keyword>
<comment type="similarity">
    <text evidence="1 7">Belongs to the ribonucleoside diphosphate reductase large chain family.</text>
</comment>
<dbReference type="PROSITE" id="PS00089">
    <property type="entry name" value="RIBORED_LARGE"/>
    <property type="match status" value="1"/>
</dbReference>
<sequence length="970" mass="107967">MQTDTTRENSPTNAPQSGQGQQDLSATAPGQLRVIKRNGTVVPYTDDKITVAITKAFLAVEGGNAAASSRIHDTVARLTEQVTATFKRRMPSGGTIHIEEIQDQVELALMRAGEQKVARDYVIYRDSRAKERAGRAPESEVQAHPSIRITRADGSLTPLDMGRLNTIVTEACEGLAEVDAGLIQTETLKNLYDGVALKDVNTALVMTARTLVEREPNYSFVTARLLMDTLRAEALSFLEVADSATHHEMADLYAKALPAYIATGIQYELLNPVLADFDLVKLGKAINHERDQQFTYLGLQTLYDRYFIHKDGVRFELPQIFFMRVAMGLAIEEKAKEDRAIEFYNLLSSFDYMSSTPTLFNAGTLRPQLSSCYLTTVPDDLSGIYHAIHDNAMLSKFAGGLGNDWTPVRALGSYIKGTNGKSQGVVPFLKVVNDTAVAVNQGGKRKGAVCAYLETWHMDIEEFIELRKNTGDDRRRTHDMNTANWIPDLFMKRVFDDGKWTLFSPSEVPDLHDLTGKAFEERYEYYEALTEYPGKIKLFKTIQAKDLWRKMLSMLFETGHPWLTFKDPCNLRSPQQHVGVVHSSNLCTEITLNTNKDEIAVCNLGSINLPNHIVNGKLDTDKLKRTVDVAVRMLDNVIDINYYSVPQARNSNLRHRPVGLGIMGFQDALYLQHIPYGSDAAVQFADTSMEAVSYYAIQASCDLADERGAYETFQGSLWSKGILPLDSQQILIEARGQKYIDVDLKETLDWAPVRARVQKGIRNSNIMAIAPTATIANITGVSQSIEPTYQNLYVKSNLSGEFTVINPYLVRDLKARDLWDSVMINDLKYYDGSVQQIERIPQELKELYATAFEVETKWIVDAASRRQKWIDQAQSLNLYIAGASGKKLDVTYRMAWYRGLKTTYYLRALAATSTEKSTINTGKLNAVSSGGHGPDDSAITAPRPAEAAPAGPAPVPKACAIDEPDCEACQ</sequence>
<evidence type="ECO:0000259" key="9">
    <source>
        <dbReference type="PROSITE" id="PS51161"/>
    </source>
</evidence>
<dbReference type="CDD" id="cd01679">
    <property type="entry name" value="RNR_I"/>
    <property type="match status" value="1"/>
</dbReference>
<dbReference type="PANTHER" id="PTHR11573:SF6">
    <property type="entry name" value="RIBONUCLEOSIDE-DIPHOSPHATE REDUCTASE LARGE SUBUNIT"/>
    <property type="match status" value="1"/>
</dbReference>
<dbReference type="NCBIfam" id="TIGR02506">
    <property type="entry name" value="NrdE_NrdA"/>
    <property type="match status" value="1"/>
</dbReference>
<evidence type="ECO:0000256" key="8">
    <source>
        <dbReference type="SAM" id="MobiDB-lite"/>
    </source>
</evidence>
<comment type="catalytic activity">
    <reaction evidence="7">
        <text>a 2'-deoxyribonucleoside 5'-diphosphate + [thioredoxin]-disulfide + H2O = a ribonucleoside 5'-diphosphate + [thioredoxin]-dithiol</text>
        <dbReference type="Rhea" id="RHEA:23252"/>
        <dbReference type="Rhea" id="RHEA-COMP:10698"/>
        <dbReference type="Rhea" id="RHEA-COMP:10700"/>
        <dbReference type="ChEBI" id="CHEBI:15377"/>
        <dbReference type="ChEBI" id="CHEBI:29950"/>
        <dbReference type="ChEBI" id="CHEBI:50058"/>
        <dbReference type="ChEBI" id="CHEBI:57930"/>
        <dbReference type="ChEBI" id="CHEBI:73316"/>
        <dbReference type="EC" id="1.17.4.1"/>
    </reaction>
</comment>
<feature type="domain" description="ATP-cone" evidence="9">
    <location>
        <begin position="32"/>
        <end position="132"/>
    </location>
</feature>
<evidence type="ECO:0000256" key="3">
    <source>
        <dbReference type="ARBA" id="ARBA00022741"/>
    </source>
</evidence>
<protein>
    <recommendedName>
        <fullName evidence="7">Ribonucleoside-diphosphate reductase</fullName>
        <ecNumber evidence="7">1.17.4.1</ecNumber>
    </recommendedName>
</protein>
<proteinExistence type="inferred from homology"/>
<gene>
    <name evidence="10" type="ORF">KQP88_18140</name>
</gene>
<dbReference type="PROSITE" id="PS51161">
    <property type="entry name" value="ATP_CONE"/>
    <property type="match status" value="2"/>
</dbReference>
<name>A0ABX8HMU5_9PSED</name>
<evidence type="ECO:0000256" key="5">
    <source>
        <dbReference type="ARBA" id="ARBA00023116"/>
    </source>
</evidence>
<keyword evidence="4 6" id="KW-0067">ATP-binding</keyword>
<dbReference type="InterPro" id="IPR013346">
    <property type="entry name" value="NrdE_NrdA_C"/>
</dbReference>
<dbReference type="EMBL" id="CP076668">
    <property type="protein sequence ID" value="QWU81949.1"/>
    <property type="molecule type" value="Genomic_DNA"/>
</dbReference>
<dbReference type="InterPro" id="IPR013509">
    <property type="entry name" value="RNR_lsu_N"/>
</dbReference>
<keyword evidence="3 6" id="KW-0547">Nucleotide-binding</keyword>
<dbReference type="RefSeq" id="WP_216703809.1">
    <property type="nucleotide sequence ID" value="NZ_CP076668.1"/>
</dbReference>
<feature type="region of interest" description="Disordered" evidence="8">
    <location>
        <begin position="923"/>
        <end position="956"/>
    </location>
</feature>
<keyword evidence="5 7" id="KW-0215">Deoxyribonucleotide synthesis</keyword>
<dbReference type="Pfam" id="PF02867">
    <property type="entry name" value="Ribonuc_red_lgC"/>
    <property type="match status" value="1"/>
</dbReference>
<dbReference type="Pfam" id="PF03477">
    <property type="entry name" value="ATP-cone"/>
    <property type="match status" value="2"/>
</dbReference>
<dbReference type="NCBIfam" id="NF005544">
    <property type="entry name" value="PRK07207.1"/>
    <property type="match status" value="1"/>
</dbReference>
<evidence type="ECO:0000313" key="11">
    <source>
        <dbReference type="Proteomes" id="UP000683401"/>
    </source>
</evidence>
<dbReference type="InterPro" id="IPR005144">
    <property type="entry name" value="ATP-cone_dom"/>
</dbReference>
<evidence type="ECO:0000256" key="6">
    <source>
        <dbReference type="PROSITE-ProRule" id="PRU00492"/>
    </source>
</evidence>
<evidence type="ECO:0000256" key="4">
    <source>
        <dbReference type="ARBA" id="ARBA00022840"/>
    </source>
</evidence>
<evidence type="ECO:0000256" key="7">
    <source>
        <dbReference type="RuleBase" id="RU003410"/>
    </source>
</evidence>
<evidence type="ECO:0000313" key="10">
    <source>
        <dbReference type="EMBL" id="QWU81949.1"/>
    </source>
</evidence>
<dbReference type="EC" id="1.17.4.1" evidence="7"/>
<feature type="domain" description="ATP-cone" evidence="9">
    <location>
        <begin position="147"/>
        <end position="236"/>
    </location>
</feature>
<dbReference type="PANTHER" id="PTHR11573">
    <property type="entry name" value="RIBONUCLEOSIDE-DIPHOSPHATE REDUCTASE LARGE CHAIN"/>
    <property type="match status" value="1"/>
</dbReference>
<feature type="compositionally biased region" description="Low complexity" evidence="8">
    <location>
        <begin position="938"/>
        <end position="950"/>
    </location>
</feature>